<organism evidence="1 2">
    <name type="scientific">Glossina austeni</name>
    <name type="common">Savannah tsetse fly</name>
    <dbReference type="NCBI Taxonomy" id="7395"/>
    <lineage>
        <taxon>Eukaryota</taxon>
        <taxon>Metazoa</taxon>
        <taxon>Ecdysozoa</taxon>
        <taxon>Arthropoda</taxon>
        <taxon>Hexapoda</taxon>
        <taxon>Insecta</taxon>
        <taxon>Pterygota</taxon>
        <taxon>Neoptera</taxon>
        <taxon>Endopterygota</taxon>
        <taxon>Diptera</taxon>
        <taxon>Brachycera</taxon>
        <taxon>Muscomorpha</taxon>
        <taxon>Hippoboscoidea</taxon>
        <taxon>Glossinidae</taxon>
        <taxon>Glossina</taxon>
    </lineage>
</organism>
<evidence type="ECO:0000313" key="1">
    <source>
        <dbReference type="EnsemblMetazoa" id="GAUT047466-PA"/>
    </source>
</evidence>
<dbReference type="AlphaFoldDB" id="A0A1A9VTX2"/>
<protein>
    <submittedName>
        <fullName evidence="1">Uncharacterized protein</fullName>
    </submittedName>
</protein>
<sequence length="138" mass="15381">MYRSGKQKLQALNSFVLRDEVDRVGSGLASKSFSDNFVFISATLKHNTSALCSGNIIAGVQFRLAWRYEANFQVSSAMMPPLLLGNDAILLQVLSLQYTFHILVCDFEINIASVKCVRVGDLPMHLLVAERFCTYISN</sequence>
<accession>A0A1A9VTX2</accession>
<dbReference type="EnsemblMetazoa" id="GAUT047466-RA">
    <property type="protein sequence ID" value="GAUT047466-PA"/>
    <property type="gene ID" value="GAUT047466"/>
</dbReference>
<evidence type="ECO:0000313" key="2">
    <source>
        <dbReference type="Proteomes" id="UP000078200"/>
    </source>
</evidence>
<dbReference type="Proteomes" id="UP000078200">
    <property type="component" value="Unassembled WGS sequence"/>
</dbReference>
<reference evidence="1" key="1">
    <citation type="submission" date="2020-05" db="UniProtKB">
        <authorList>
            <consortium name="EnsemblMetazoa"/>
        </authorList>
    </citation>
    <scope>IDENTIFICATION</scope>
    <source>
        <strain evidence="1">TTRI</strain>
    </source>
</reference>
<dbReference type="VEuPathDB" id="VectorBase:GAUT047466"/>
<name>A0A1A9VTX2_GLOAU</name>
<keyword evidence="2" id="KW-1185">Reference proteome</keyword>
<proteinExistence type="predicted"/>